<dbReference type="InterPro" id="IPR035500">
    <property type="entry name" value="NHR-like_dom_sf"/>
</dbReference>
<evidence type="ECO:0000259" key="4">
    <source>
        <dbReference type="PROSITE" id="PS51843"/>
    </source>
</evidence>
<dbReference type="InterPro" id="IPR000536">
    <property type="entry name" value="Nucl_hrmn_rcpt_lig-bd"/>
</dbReference>
<reference evidence="6" key="1">
    <citation type="submission" date="2022-11" db="UniProtKB">
        <authorList>
            <consortium name="WormBaseParasite"/>
        </authorList>
    </citation>
    <scope>IDENTIFICATION</scope>
</reference>
<keyword evidence="2" id="KW-0804">Transcription</keyword>
<dbReference type="GO" id="GO:0003700">
    <property type="term" value="F:DNA-binding transcription factor activity"/>
    <property type="evidence" value="ECO:0007669"/>
    <property type="project" value="TreeGrafter"/>
</dbReference>
<organism evidence="5 6">
    <name type="scientific">Acrobeloides nanus</name>
    <dbReference type="NCBI Taxonomy" id="290746"/>
    <lineage>
        <taxon>Eukaryota</taxon>
        <taxon>Metazoa</taxon>
        <taxon>Ecdysozoa</taxon>
        <taxon>Nematoda</taxon>
        <taxon>Chromadorea</taxon>
        <taxon>Rhabditida</taxon>
        <taxon>Tylenchina</taxon>
        <taxon>Cephalobomorpha</taxon>
        <taxon>Cephaloboidea</taxon>
        <taxon>Cephalobidae</taxon>
        <taxon>Acrobeloides</taxon>
    </lineage>
</organism>
<evidence type="ECO:0000256" key="1">
    <source>
        <dbReference type="ARBA" id="ARBA00023015"/>
    </source>
</evidence>
<evidence type="ECO:0000256" key="3">
    <source>
        <dbReference type="ARBA" id="ARBA00023170"/>
    </source>
</evidence>
<dbReference type="PANTHER" id="PTHR46011">
    <property type="entry name" value="NUCLEAR HORMONE RECEPTOR FAMILY MEMBER NHR-86-RELATED"/>
    <property type="match status" value="1"/>
</dbReference>
<keyword evidence="3" id="KW-0675">Receptor</keyword>
<sequence>MRREAEKTESTDSQIQNEENNIPLDNLNFILPEIASTSAHFKLPMDIYLYDSIQYPTLFKILKGMQTFLTSQKSIIIAAFPEDKFDESEFKLIKKSEFDRLQKSGIPLIYYMLDEYFEPFSLLNQEQKIHLFKFYTMKFSFLMNAYHTAKKCPNLDDTRLATHYQYSIDYTNDDHIKYFLSESENPEKHFNLTLSILKQSRAMSNKFIKQEINGIEFATLAYIMFLMECENFSNIENIIVQQKDQTFKEIHNYYVTNFGYEQGGVNFSNLFHLLDVCMNFYSKVIDDLRMATIFLNDFDDVWINMEEGK</sequence>
<dbReference type="AlphaFoldDB" id="A0A914DU79"/>
<dbReference type="WBParaSite" id="ACRNAN_scaffold4134.g14503.t1">
    <property type="protein sequence ID" value="ACRNAN_scaffold4134.g14503.t1"/>
    <property type="gene ID" value="ACRNAN_scaffold4134.g14503"/>
</dbReference>
<dbReference type="PANTHER" id="PTHR46011:SF6">
    <property type="entry name" value="HIGH ZINC ACTIVATED NUCLEAR RECEPTOR PROTEIN"/>
    <property type="match status" value="1"/>
</dbReference>
<dbReference type="Pfam" id="PF00104">
    <property type="entry name" value="Hormone_recep"/>
    <property type="match status" value="1"/>
</dbReference>
<evidence type="ECO:0000313" key="6">
    <source>
        <dbReference type="WBParaSite" id="ACRNAN_scaffold4134.g14503.t1"/>
    </source>
</evidence>
<proteinExistence type="predicted"/>
<dbReference type="SUPFAM" id="SSF48508">
    <property type="entry name" value="Nuclear receptor ligand-binding domain"/>
    <property type="match status" value="1"/>
</dbReference>
<accession>A0A914DU79</accession>
<feature type="domain" description="NR LBD" evidence="4">
    <location>
        <begin position="68"/>
        <end position="309"/>
    </location>
</feature>
<dbReference type="GO" id="GO:0005634">
    <property type="term" value="C:nucleus"/>
    <property type="evidence" value="ECO:0007669"/>
    <property type="project" value="TreeGrafter"/>
</dbReference>
<protein>
    <submittedName>
        <fullName evidence="6">NR LBD domain-containing protein</fullName>
    </submittedName>
</protein>
<evidence type="ECO:0000313" key="5">
    <source>
        <dbReference type="Proteomes" id="UP000887540"/>
    </source>
</evidence>
<keyword evidence="1" id="KW-0805">Transcription regulation</keyword>
<name>A0A914DU79_9BILA</name>
<dbReference type="Gene3D" id="1.10.565.10">
    <property type="entry name" value="Retinoid X Receptor"/>
    <property type="match status" value="1"/>
</dbReference>
<evidence type="ECO:0000256" key="2">
    <source>
        <dbReference type="ARBA" id="ARBA00023163"/>
    </source>
</evidence>
<dbReference type="PROSITE" id="PS51843">
    <property type="entry name" value="NR_LBD"/>
    <property type="match status" value="1"/>
</dbReference>
<dbReference type="Proteomes" id="UP000887540">
    <property type="component" value="Unplaced"/>
</dbReference>
<keyword evidence="5" id="KW-1185">Reference proteome</keyword>